<dbReference type="CDD" id="cd00754">
    <property type="entry name" value="Ubl_MoaD"/>
    <property type="match status" value="1"/>
</dbReference>
<dbReference type="SUPFAM" id="SSF54285">
    <property type="entry name" value="MoaD/ThiS"/>
    <property type="match status" value="1"/>
</dbReference>
<gene>
    <name evidence="1" type="ORF">SAMN04515666_11664</name>
</gene>
<dbReference type="InterPro" id="IPR003749">
    <property type="entry name" value="ThiS/MoaD-like"/>
</dbReference>
<protein>
    <submittedName>
        <fullName evidence="1">Molybdopterin synthase sulfur carrier subunit</fullName>
    </submittedName>
</protein>
<dbReference type="Pfam" id="PF02597">
    <property type="entry name" value="ThiS"/>
    <property type="match status" value="1"/>
</dbReference>
<organism evidence="1 2">
    <name type="scientific">Bosea lupini</name>
    <dbReference type="NCBI Taxonomy" id="1036779"/>
    <lineage>
        <taxon>Bacteria</taxon>
        <taxon>Pseudomonadati</taxon>
        <taxon>Pseudomonadota</taxon>
        <taxon>Alphaproteobacteria</taxon>
        <taxon>Hyphomicrobiales</taxon>
        <taxon>Boseaceae</taxon>
        <taxon>Bosea</taxon>
    </lineage>
</organism>
<dbReference type="InterPro" id="IPR016155">
    <property type="entry name" value="Mopterin_synth/thiamin_S_b"/>
</dbReference>
<dbReference type="NCBIfam" id="TIGR01682">
    <property type="entry name" value="moaD"/>
    <property type="match status" value="1"/>
</dbReference>
<name>A0A1H8A0B6_9HYPH</name>
<dbReference type="InterPro" id="IPR012675">
    <property type="entry name" value="Beta-grasp_dom_sf"/>
</dbReference>
<dbReference type="AlphaFoldDB" id="A0A1H8A0B6"/>
<dbReference type="STRING" id="1036779.SAMN04515666_11664"/>
<evidence type="ECO:0000313" key="1">
    <source>
        <dbReference type="EMBL" id="SEM63298.1"/>
    </source>
</evidence>
<dbReference type="Proteomes" id="UP000199664">
    <property type="component" value="Unassembled WGS sequence"/>
</dbReference>
<keyword evidence="2" id="KW-1185">Reference proteome</keyword>
<proteinExistence type="predicted"/>
<evidence type="ECO:0000313" key="2">
    <source>
        <dbReference type="Proteomes" id="UP000199664"/>
    </source>
</evidence>
<dbReference type="EMBL" id="FOAN01000016">
    <property type="protein sequence ID" value="SEM63298.1"/>
    <property type="molecule type" value="Genomic_DNA"/>
</dbReference>
<dbReference type="Gene3D" id="3.10.20.30">
    <property type="match status" value="1"/>
</dbReference>
<reference evidence="2" key="1">
    <citation type="submission" date="2016-10" db="EMBL/GenBank/DDBJ databases">
        <authorList>
            <person name="Varghese N."/>
            <person name="Submissions S."/>
        </authorList>
    </citation>
    <scope>NUCLEOTIDE SEQUENCE [LARGE SCALE GENOMIC DNA]</scope>
    <source>
        <strain evidence="2">LMG 26383,CCUG 61248,R- 45681</strain>
    </source>
</reference>
<accession>A0A1H8A0B6</accession>
<sequence length="93" mass="10070">MTMATTEPASLKLVYFAWVRERVGLTDETVTPPAGTATIADLVRWLKSRGEGYELAFENESIVRAAIDQTHAKPATTIAGAREIAFFPPMTGG</sequence>